<proteinExistence type="predicted"/>
<sequence>MRIKGGSVNRFPRTHSLGKAHTMTATKTFGMTRRELGRTVAALATLSATGALPY</sequence>
<gene>
    <name evidence="1" type="ORF">HMPREF9440_00760</name>
</gene>
<evidence type="ECO:0000313" key="1">
    <source>
        <dbReference type="EMBL" id="EHY31861.1"/>
    </source>
</evidence>
<comment type="caution">
    <text evidence="1">The sequence shown here is derived from an EMBL/GenBank/DDBJ whole genome shotgun (WGS) entry which is preliminary data.</text>
</comment>
<reference evidence="1 2" key="1">
    <citation type="submission" date="2011-11" db="EMBL/GenBank/DDBJ databases">
        <authorList>
            <person name="Weinstock G."/>
            <person name="Sodergren E."/>
            <person name="Clifton S."/>
            <person name="Fulton L."/>
            <person name="Fulton B."/>
            <person name="Courtney L."/>
            <person name="Fronick C."/>
            <person name="Harrison M."/>
            <person name="Strong C."/>
            <person name="Farmer C."/>
            <person name="Delahaunty K."/>
            <person name="Markovic C."/>
            <person name="Hall O."/>
            <person name="Minx P."/>
            <person name="Tomlinson C."/>
            <person name="Mitreva M."/>
            <person name="Hou S."/>
            <person name="Chen J."/>
            <person name="Wollam A."/>
            <person name="Pepin K.H."/>
            <person name="Johnson M."/>
            <person name="Bhonagiri V."/>
            <person name="Zhang X."/>
            <person name="Suruliraj S."/>
            <person name="Warren W."/>
            <person name="Chinwalla A."/>
            <person name="Mardis E.R."/>
            <person name="Wilson R.K."/>
        </authorList>
    </citation>
    <scope>NUCLEOTIDE SEQUENCE [LARGE SCALE GENOMIC DNA]</scope>
    <source>
        <strain evidence="1 2">YIT 11816</strain>
    </source>
</reference>
<dbReference type="Proteomes" id="UP000004956">
    <property type="component" value="Unassembled WGS sequence"/>
</dbReference>
<dbReference type="EMBL" id="AFBQ01000104">
    <property type="protein sequence ID" value="EHY31861.1"/>
    <property type="molecule type" value="Genomic_DNA"/>
</dbReference>
<name>H3KDF1_9BURK</name>
<keyword evidence="2" id="KW-1185">Reference proteome</keyword>
<dbReference type="AlphaFoldDB" id="H3KDF1"/>
<protein>
    <submittedName>
        <fullName evidence="1">Uncharacterized protein</fullName>
    </submittedName>
</protein>
<organism evidence="1 2">
    <name type="scientific">Sutterella parvirubra YIT 11816</name>
    <dbReference type="NCBI Taxonomy" id="762967"/>
    <lineage>
        <taxon>Bacteria</taxon>
        <taxon>Pseudomonadati</taxon>
        <taxon>Pseudomonadota</taxon>
        <taxon>Betaproteobacteria</taxon>
        <taxon>Burkholderiales</taxon>
        <taxon>Sutterellaceae</taxon>
        <taxon>Sutterella</taxon>
    </lineage>
</organism>
<dbReference type="HOGENOM" id="CLU_3092439_0_0_4"/>
<accession>H3KDF1</accession>
<evidence type="ECO:0000313" key="2">
    <source>
        <dbReference type="Proteomes" id="UP000004956"/>
    </source>
</evidence>
<dbReference type="STRING" id="762967.HMPREF9440_00760"/>